<dbReference type="InterPro" id="IPR044580">
    <property type="entry name" value="MTAN"/>
</dbReference>
<evidence type="ECO:0000313" key="3">
    <source>
        <dbReference type="Proteomes" id="UP001345219"/>
    </source>
</evidence>
<dbReference type="Proteomes" id="UP001345219">
    <property type="component" value="Chromosome 16"/>
</dbReference>
<dbReference type="PANTHER" id="PTHR46994:SF1">
    <property type="entry name" value="5'-METHYLTHIOADENOSINE NUCLEOSIDASE"/>
    <property type="match status" value="1"/>
</dbReference>
<dbReference type="SUPFAM" id="SSF53167">
    <property type="entry name" value="Purine and uridine phosphorylases"/>
    <property type="match status" value="1"/>
</dbReference>
<sequence length="257" mass="27601">MALLESKAAVRAQDRPISTILFFVAMKAEAAPILNMFGLSEDTAMFPRGVPWIRHHGIYENLDVNVVWPGQDPLLGGNNVGTISAALVTYASVLELRPDLVINAGTAGGFGSKGACVGDVFLVSQVAFNHRRIPLPDFDLYGIGLRQAFSTPFILKEFNFKVGKLSTGDSFDMSPEDEVLVRAVDATLIDMEGAAVSYVADLLQVPAILLKAVANIVDTGNPSVEEFHENLTDVSNVLSEAVGKLVNSIKGKRLSEL</sequence>
<dbReference type="AlphaFoldDB" id="A0AAN7JR17"/>
<name>A0AAN7JR17_9MYRT</name>
<reference evidence="2 3" key="1">
    <citation type="journal article" date="2023" name="Hortic Res">
        <title>Pangenome of water caltrop reveals structural variations and asymmetric subgenome divergence after allopolyploidization.</title>
        <authorList>
            <person name="Zhang X."/>
            <person name="Chen Y."/>
            <person name="Wang L."/>
            <person name="Yuan Y."/>
            <person name="Fang M."/>
            <person name="Shi L."/>
            <person name="Lu R."/>
            <person name="Comes H.P."/>
            <person name="Ma Y."/>
            <person name="Chen Y."/>
            <person name="Huang G."/>
            <person name="Zhou Y."/>
            <person name="Zheng Z."/>
            <person name="Qiu Y."/>
        </authorList>
    </citation>
    <scope>NUCLEOTIDE SEQUENCE [LARGE SCALE GENOMIC DNA]</scope>
    <source>
        <tissue evidence="2">Roots</tissue>
    </source>
</reference>
<dbReference type="InterPro" id="IPR000845">
    <property type="entry name" value="Nucleoside_phosphorylase_d"/>
</dbReference>
<dbReference type="EMBL" id="JAXIOK010000016">
    <property type="protein sequence ID" value="KAK4752076.1"/>
    <property type="molecule type" value="Genomic_DNA"/>
</dbReference>
<accession>A0AAN7JR17</accession>
<feature type="domain" description="Nucleoside phosphorylase" evidence="1">
    <location>
        <begin position="19"/>
        <end position="246"/>
    </location>
</feature>
<gene>
    <name evidence="2" type="ORF">SAY87_020874</name>
</gene>
<dbReference type="GO" id="GO:0019509">
    <property type="term" value="P:L-methionine salvage from methylthioadenosine"/>
    <property type="evidence" value="ECO:0007669"/>
    <property type="project" value="InterPro"/>
</dbReference>
<dbReference type="Pfam" id="PF01048">
    <property type="entry name" value="PNP_UDP_1"/>
    <property type="match status" value="1"/>
</dbReference>
<organism evidence="2 3">
    <name type="scientific">Trapa incisa</name>
    <dbReference type="NCBI Taxonomy" id="236973"/>
    <lineage>
        <taxon>Eukaryota</taxon>
        <taxon>Viridiplantae</taxon>
        <taxon>Streptophyta</taxon>
        <taxon>Embryophyta</taxon>
        <taxon>Tracheophyta</taxon>
        <taxon>Spermatophyta</taxon>
        <taxon>Magnoliopsida</taxon>
        <taxon>eudicotyledons</taxon>
        <taxon>Gunneridae</taxon>
        <taxon>Pentapetalae</taxon>
        <taxon>rosids</taxon>
        <taxon>malvids</taxon>
        <taxon>Myrtales</taxon>
        <taxon>Lythraceae</taxon>
        <taxon>Trapa</taxon>
    </lineage>
</organism>
<evidence type="ECO:0000259" key="1">
    <source>
        <dbReference type="Pfam" id="PF01048"/>
    </source>
</evidence>
<dbReference type="PANTHER" id="PTHR46994">
    <property type="entry name" value="5'-METHYLTHIOADENOSINE/S-ADENOSYLHOMOCYSTEINE NUCLEOSIDASE 1"/>
    <property type="match status" value="1"/>
</dbReference>
<dbReference type="InterPro" id="IPR035994">
    <property type="entry name" value="Nucleoside_phosphorylase_sf"/>
</dbReference>
<dbReference type="CDD" id="cd09008">
    <property type="entry name" value="MTAN"/>
    <property type="match status" value="1"/>
</dbReference>
<dbReference type="GO" id="GO:0009116">
    <property type="term" value="P:nucleoside metabolic process"/>
    <property type="evidence" value="ECO:0007669"/>
    <property type="project" value="InterPro"/>
</dbReference>
<evidence type="ECO:0000313" key="2">
    <source>
        <dbReference type="EMBL" id="KAK4752076.1"/>
    </source>
</evidence>
<proteinExistence type="predicted"/>
<comment type="caution">
    <text evidence="2">The sequence shown here is derived from an EMBL/GenBank/DDBJ whole genome shotgun (WGS) entry which is preliminary data.</text>
</comment>
<keyword evidence="3" id="KW-1185">Reference proteome</keyword>
<dbReference type="GO" id="GO:0008930">
    <property type="term" value="F:methylthioadenosine nucleosidase activity"/>
    <property type="evidence" value="ECO:0007669"/>
    <property type="project" value="InterPro"/>
</dbReference>
<protein>
    <recommendedName>
        <fullName evidence="1">Nucleoside phosphorylase domain-containing protein</fullName>
    </recommendedName>
</protein>
<dbReference type="Gene3D" id="3.40.50.1580">
    <property type="entry name" value="Nucleoside phosphorylase domain"/>
    <property type="match status" value="1"/>
</dbReference>